<evidence type="ECO:0000256" key="7">
    <source>
        <dbReference type="ARBA" id="ARBA00022840"/>
    </source>
</evidence>
<keyword evidence="4" id="KW-0808">Transferase</keyword>
<dbReference type="GO" id="GO:0009617">
    <property type="term" value="P:response to bacterium"/>
    <property type="evidence" value="ECO:0007669"/>
    <property type="project" value="UniProtKB-ARBA"/>
</dbReference>
<dbReference type="PANTHER" id="PTHR10196">
    <property type="entry name" value="SUGAR KINASE"/>
    <property type="match status" value="1"/>
</dbReference>
<comment type="subcellular location">
    <subcellularLocation>
        <location evidence="1">Cytoplasm</location>
    </subcellularLocation>
</comment>
<dbReference type="PANTHER" id="PTHR10196:SF67">
    <property type="entry name" value="SEDOHEPTULOKINASE"/>
    <property type="match status" value="1"/>
</dbReference>
<keyword evidence="6" id="KW-0418">Kinase</keyword>
<dbReference type="GO" id="GO:0006163">
    <property type="term" value="P:purine nucleotide metabolic process"/>
    <property type="evidence" value="ECO:0007669"/>
    <property type="project" value="UniProtKB-ARBA"/>
</dbReference>
<organism evidence="14 15">
    <name type="scientific">Pinctada imbricata</name>
    <name type="common">Atlantic pearl-oyster</name>
    <name type="synonym">Pinctada martensii</name>
    <dbReference type="NCBI Taxonomy" id="66713"/>
    <lineage>
        <taxon>Eukaryota</taxon>
        <taxon>Metazoa</taxon>
        <taxon>Spiralia</taxon>
        <taxon>Lophotrochozoa</taxon>
        <taxon>Mollusca</taxon>
        <taxon>Bivalvia</taxon>
        <taxon>Autobranchia</taxon>
        <taxon>Pteriomorphia</taxon>
        <taxon>Pterioida</taxon>
        <taxon>Pterioidea</taxon>
        <taxon>Pteriidae</taxon>
        <taxon>Pinctada</taxon>
    </lineage>
</organism>
<evidence type="ECO:0000313" key="14">
    <source>
        <dbReference type="EMBL" id="KAK3084718.1"/>
    </source>
</evidence>
<keyword evidence="15" id="KW-1185">Reference proteome</keyword>
<dbReference type="SUPFAM" id="SSF53067">
    <property type="entry name" value="Actin-like ATPase domain"/>
    <property type="match status" value="1"/>
</dbReference>
<dbReference type="AlphaFoldDB" id="A0AA88XFV0"/>
<dbReference type="GO" id="GO:0005829">
    <property type="term" value="C:cytosol"/>
    <property type="evidence" value="ECO:0007669"/>
    <property type="project" value="TreeGrafter"/>
</dbReference>
<dbReference type="EMBL" id="VSWD01000013">
    <property type="protein sequence ID" value="KAK3084718.1"/>
    <property type="molecule type" value="Genomic_DNA"/>
</dbReference>
<name>A0AA88XFV0_PINIB</name>
<evidence type="ECO:0000256" key="10">
    <source>
        <dbReference type="ARBA" id="ARBA00066341"/>
    </source>
</evidence>
<accession>A0AA88XFV0</accession>
<proteinExistence type="inferred from homology"/>
<comment type="function">
    <text evidence="9">Acts as a modulator of macrophage activation through control of glucose metabolism.</text>
</comment>
<dbReference type="Proteomes" id="UP001186944">
    <property type="component" value="Unassembled WGS sequence"/>
</dbReference>
<dbReference type="GO" id="GO:0050277">
    <property type="term" value="F:sedoheptulokinase activity"/>
    <property type="evidence" value="ECO:0007669"/>
    <property type="project" value="UniProtKB-EC"/>
</dbReference>
<gene>
    <name evidence="14" type="ORF">FSP39_017963</name>
</gene>
<evidence type="ECO:0000256" key="4">
    <source>
        <dbReference type="ARBA" id="ARBA00022679"/>
    </source>
</evidence>
<dbReference type="InterPro" id="IPR043129">
    <property type="entry name" value="ATPase_NBD"/>
</dbReference>
<dbReference type="GO" id="GO:0006071">
    <property type="term" value="P:glycerol metabolic process"/>
    <property type="evidence" value="ECO:0007669"/>
    <property type="project" value="TreeGrafter"/>
</dbReference>
<evidence type="ECO:0000256" key="2">
    <source>
        <dbReference type="ARBA" id="ARBA00009156"/>
    </source>
</evidence>
<comment type="catalytic activity">
    <reaction evidence="8">
        <text>sedoheptulose + ATP = D-sedoheptulose 7-phosphate + ADP + H(+)</text>
        <dbReference type="Rhea" id="RHEA:23844"/>
        <dbReference type="ChEBI" id="CHEBI:15378"/>
        <dbReference type="ChEBI" id="CHEBI:16802"/>
        <dbReference type="ChEBI" id="CHEBI:30616"/>
        <dbReference type="ChEBI" id="CHEBI:57483"/>
        <dbReference type="ChEBI" id="CHEBI:456216"/>
        <dbReference type="EC" id="2.7.1.14"/>
    </reaction>
</comment>
<evidence type="ECO:0000256" key="5">
    <source>
        <dbReference type="ARBA" id="ARBA00022741"/>
    </source>
</evidence>
<keyword evidence="5" id="KW-0547">Nucleotide-binding</keyword>
<comment type="caution">
    <text evidence="14">The sequence shown here is derived from an EMBL/GenBank/DDBJ whole genome shotgun (WGS) entry which is preliminary data.</text>
</comment>
<dbReference type="GO" id="GO:0046496">
    <property type="term" value="P:nicotinamide nucleotide metabolic process"/>
    <property type="evidence" value="ECO:0007669"/>
    <property type="project" value="UniProtKB-ARBA"/>
</dbReference>
<dbReference type="EC" id="2.7.1.14" evidence="10"/>
<evidence type="ECO:0000256" key="11">
    <source>
        <dbReference type="ARBA" id="ARBA00069425"/>
    </source>
</evidence>
<reference evidence="14" key="1">
    <citation type="submission" date="2019-08" db="EMBL/GenBank/DDBJ databases">
        <title>The improved chromosome-level genome for the pearl oyster Pinctada fucata martensii using PacBio sequencing and Hi-C.</title>
        <authorList>
            <person name="Zheng Z."/>
        </authorList>
    </citation>
    <scope>NUCLEOTIDE SEQUENCE</scope>
    <source>
        <strain evidence="14">ZZ-2019</strain>
        <tissue evidence="14">Adductor muscle</tissue>
    </source>
</reference>
<dbReference type="Gene3D" id="3.30.420.40">
    <property type="match status" value="2"/>
</dbReference>
<dbReference type="Pfam" id="PF00370">
    <property type="entry name" value="FGGY_N"/>
    <property type="match status" value="1"/>
</dbReference>
<keyword evidence="7" id="KW-0067">ATP-binding</keyword>
<dbReference type="GO" id="GO:1901701">
    <property type="term" value="P:cellular response to oxygen-containing compound"/>
    <property type="evidence" value="ECO:0007669"/>
    <property type="project" value="UniProtKB-ARBA"/>
</dbReference>
<feature type="domain" description="Carbohydrate kinase FGGY N-terminal" evidence="13">
    <location>
        <begin position="6"/>
        <end position="259"/>
    </location>
</feature>
<sequence length="477" mass="52138">MDPKFLGIDLGTTSVKVVLISADGILLKSVSYPTSADVPSSIGCKGCEQNVVEIIKALQKCMAEIIDDGKPCVSKVGISGQMHGVMMWKSSHMKKYREGLSIKTGGDTTASFFESTSNLITWQDQRCDPDFLQSLPSPDSHLTLATGQGCPTLIWLKKNQPDLLLQYDCAGTVMDFLVAILCQRSRPLMTFQIAASWGYFNCQKGQWNQRQLEEADFPMALLPEVVSSGEPAGSLQSDWLGVSDGTILLAALGDMQCAVCSSLKQSNHAVLNMSTSCQLSFPMMHPDFKLPVTPDPESSVQYFPYFDGIYIAVAASLNCGNVLAGYVSMIQKWMANLGVNIDETKIWQNFLTQSADIKGEVDLPVIHPTLYGERHCPSQRGYMENITTDNLELGAIFRALCKGIVRNIHEMMSSSFLKENGVSTLACTGTVIARNELVKREIDLLYGGIEREYGHSCDSAYGAALVAAKGIPKFQMV</sequence>
<dbReference type="GO" id="GO:0071396">
    <property type="term" value="P:cellular response to lipid"/>
    <property type="evidence" value="ECO:0007669"/>
    <property type="project" value="UniProtKB-ARBA"/>
</dbReference>
<dbReference type="FunFam" id="3.30.420.40:FF:000111">
    <property type="entry name" value="Sedoheptulokinase"/>
    <property type="match status" value="1"/>
</dbReference>
<evidence type="ECO:0000256" key="12">
    <source>
        <dbReference type="ARBA" id="ARBA00076706"/>
    </source>
</evidence>
<dbReference type="GO" id="GO:0006091">
    <property type="term" value="P:generation of precursor metabolites and energy"/>
    <property type="evidence" value="ECO:0007669"/>
    <property type="project" value="UniProtKB-ARBA"/>
</dbReference>
<evidence type="ECO:0000313" key="15">
    <source>
        <dbReference type="Proteomes" id="UP001186944"/>
    </source>
</evidence>
<keyword evidence="3" id="KW-0963">Cytoplasm</keyword>
<dbReference type="FunFam" id="3.30.420.40:FF:000132">
    <property type="entry name" value="Sedoheptulokinase"/>
    <property type="match status" value="1"/>
</dbReference>
<evidence type="ECO:0000256" key="6">
    <source>
        <dbReference type="ARBA" id="ARBA00022777"/>
    </source>
</evidence>
<comment type="similarity">
    <text evidence="2">Belongs to the FGGY kinase family.</text>
</comment>
<dbReference type="GO" id="GO:0005524">
    <property type="term" value="F:ATP binding"/>
    <property type="evidence" value="ECO:0007669"/>
    <property type="project" value="UniProtKB-KW"/>
</dbReference>
<dbReference type="InterPro" id="IPR018484">
    <property type="entry name" value="FGGY_N"/>
</dbReference>
<evidence type="ECO:0000259" key="13">
    <source>
        <dbReference type="Pfam" id="PF00370"/>
    </source>
</evidence>
<dbReference type="CDD" id="cd07777">
    <property type="entry name" value="ASKHA_NBD_FGGY_SHK"/>
    <property type="match status" value="1"/>
</dbReference>
<dbReference type="GO" id="GO:1901135">
    <property type="term" value="P:carbohydrate derivative metabolic process"/>
    <property type="evidence" value="ECO:0007669"/>
    <property type="project" value="UniProtKB-ARBA"/>
</dbReference>
<evidence type="ECO:0000256" key="3">
    <source>
        <dbReference type="ARBA" id="ARBA00022490"/>
    </source>
</evidence>
<protein>
    <recommendedName>
        <fullName evidence="11">Sedoheptulokinase</fullName>
        <ecNumber evidence="10">2.7.1.14</ecNumber>
    </recommendedName>
    <alternativeName>
        <fullName evidence="12">Carbohydrate kinase-like protein</fullName>
    </alternativeName>
</protein>
<evidence type="ECO:0000256" key="8">
    <source>
        <dbReference type="ARBA" id="ARBA00052736"/>
    </source>
</evidence>
<evidence type="ECO:0000256" key="9">
    <source>
        <dbReference type="ARBA" id="ARBA00057196"/>
    </source>
</evidence>
<evidence type="ECO:0000256" key="1">
    <source>
        <dbReference type="ARBA" id="ARBA00004496"/>
    </source>
</evidence>